<evidence type="ECO:0000313" key="2">
    <source>
        <dbReference type="EnsemblMetazoa" id="Aqu2.1.07289_001"/>
    </source>
</evidence>
<feature type="compositionally biased region" description="Polar residues" evidence="1">
    <location>
        <begin position="66"/>
        <end position="75"/>
    </location>
</feature>
<dbReference type="EnsemblMetazoa" id="Aqu2.1.07289_001">
    <property type="protein sequence ID" value="Aqu2.1.07289_001"/>
    <property type="gene ID" value="Aqu2.1.07289"/>
</dbReference>
<dbReference type="AlphaFoldDB" id="A0A1X7SYN5"/>
<proteinExistence type="predicted"/>
<organism evidence="2">
    <name type="scientific">Amphimedon queenslandica</name>
    <name type="common">Sponge</name>
    <dbReference type="NCBI Taxonomy" id="400682"/>
    <lineage>
        <taxon>Eukaryota</taxon>
        <taxon>Metazoa</taxon>
        <taxon>Porifera</taxon>
        <taxon>Demospongiae</taxon>
        <taxon>Heteroscleromorpha</taxon>
        <taxon>Haplosclerida</taxon>
        <taxon>Niphatidae</taxon>
        <taxon>Amphimedon</taxon>
    </lineage>
</organism>
<dbReference type="InParanoid" id="A0A1X7SYN5"/>
<protein>
    <submittedName>
        <fullName evidence="2">Uncharacterized protein</fullName>
    </submittedName>
</protein>
<feature type="region of interest" description="Disordered" evidence="1">
    <location>
        <begin position="52"/>
        <end position="75"/>
    </location>
</feature>
<name>A0A1X7SYN5_AMPQE</name>
<evidence type="ECO:0000256" key="1">
    <source>
        <dbReference type="SAM" id="MobiDB-lite"/>
    </source>
</evidence>
<reference evidence="2" key="1">
    <citation type="submission" date="2017-05" db="UniProtKB">
        <authorList>
            <consortium name="EnsemblMetazoa"/>
        </authorList>
    </citation>
    <scope>IDENTIFICATION</scope>
</reference>
<sequence>MAAVKCNDSVSPKVSPSKKSRDEVVRNSYDSDDVVTSYTKAAVAKDDVVPVIKSSNSDSDDDLSPVMSSTMKELP</sequence>
<feature type="region of interest" description="Disordered" evidence="1">
    <location>
        <begin position="1"/>
        <end position="28"/>
    </location>
</feature>
<accession>A0A1X7SYN5</accession>